<dbReference type="NCBIfam" id="NF033788">
    <property type="entry name" value="HTH_metalloreg"/>
    <property type="match status" value="1"/>
</dbReference>
<dbReference type="CDD" id="cd00090">
    <property type="entry name" value="HTH_ARSR"/>
    <property type="match status" value="1"/>
</dbReference>
<dbReference type="PANTHER" id="PTHR33154">
    <property type="entry name" value="TRANSCRIPTIONAL REGULATOR, ARSR FAMILY"/>
    <property type="match status" value="1"/>
</dbReference>
<organism evidence="5 6">
    <name type="scientific">Lacrimispora saccharolytica (strain ATCC 35040 / DSM 2544 / NRCC 2533 / WM1)</name>
    <name type="common">Clostridium saccharolyticum</name>
    <dbReference type="NCBI Taxonomy" id="610130"/>
    <lineage>
        <taxon>Bacteria</taxon>
        <taxon>Bacillati</taxon>
        <taxon>Bacillota</taxon>
        <taxon>Clostridia</taxon>
        <taxon>Lachnospirales</taxon>
        <taxon>Lachnospiraceae</taxon>
        <taxon>Lacrimispora</taxon>
    </lineage>
</organism>
<dbReference type="eggNOG" id="COG0640">
    <property type="taxonomic scope" value="Bacteria"/>
</dbReference>
<evidence type="ECO:0000259" key="4">
    <source>
        <dbReference type="PROSITE" id="PS50987"/>
    </source>
</evidence>
<protein>
    <submittedName>
        <fullName evidence="5">Transcriptional regulator, ArsR family</fullName>
    </submittedName>
</protein>
<dbReference type="Pfam" id="PF01022">
    <property type="entry name" value="HTH_5"/>
    <property type="match status" value="1"/>
</dbReference>
<dbReference type="OrthoDB" id="9798835at2"/>
<dbReference type="SUPFAM" id="SSF46785">
    <property type="entry name" value="Winged helix' DNA-binding domain"/>
    <property type="match status" value="1"/>
</dbReference>
<keyword evidence="1" id="KW-0805">Transcription regulation</keyword>
<dbReference type="Proteomes" id="UP000001662">
    <property type="component" value="Chromosome"/>
</dbReference>
<dbReference type="GO" id="GO:0003677">
    <property type="term" value="F:DNA binding"/>
    <property type="evidence" value="ECO:0007669"/>
    <property type="project" value="UniProtKB-KW"/>
</dbReference>
<dbReference type="PROSITE" id="PS50987">
    <property type="entry name" value="HTH_ARSR_2"/>
    <property type="match status" value="1"/>
</dbReference>
<dbReference type="PRINTS" id="PR00778">
    <property type="entry name" value="HTHARSR"/>
</dbReference>
<evidence type="ECO:0000256" key="3">
    <source>
        <dbReference type="ARBA" id="ARBA00023163"/>
    </source>
</evidence>
<proteinExistence type="predicted"/>
<evidence type="ECO:0000256" key="1">
    <source>
        <dbReference type="ARBA" id="ARBA00023015"/>
    </source>
</evidence>
<dbReference type="KEGG" id="csh:Closa_2685"/>
<dbReference type="InterPro" id="IPR011991">
    <property type="entry name" value="ArsR-like_HTH"/>
</dbReference>
<dbReference type="InterPro" id="IPR036388">
    <property type="entry name" value="WH-like_DNA-bd_sf"/>
</dbReference>
<reference evidence="5" key="1">
    <citation type="submission" date="2010-07" db="EMBL/GenBank/DDBJ databases">
        <title>Complete sequence of Clostridium saccharolyticum WM1.</title>
        <authorList>
            <consortium name="US DOE Joint Genome Institute"/>
            <person name="Lucas S."/>
            <person name="Copeland A."/>
            <person name="Lapidus A."/>
            <person name="Cheng J.-F."/>
            <person name="Bruce D."/>
            <person name="Goodwin L."/>
            <person name="Pitluck S."/>
            <person name="Chertkov O."/>
            <person name="Detter J.C."/>
            <person name="Han C."/>
            <person name="Tapia R."/>
            <person name="Land M."/>
            <person name="Hauser L."/>
            <person name="Chang Y.-J."/>
            <person name="Jeffries C."/>
            <person name="Kyrpides N."/>
            <person name="Ivanova N."/>
            <person name="Mikhailova N."/>
            <person name="Mouttaki H."/>
            <person name="Lin L."/>
            <person name="Zhou J."/>
            <person name="Hemme C.L."/>
            <person name="Woyke T."/>
        </authorList>
    </citation>
    <scope>NUCLEOTIDE SEQUENCE [LARGE SCALE GENOMIC DNA]</scope>
    <source>
        <strain evidence="5">WM1</strain>
    </source>
</reference>
<dbReference type="EMBL" id="CP002109">
    <property type="protein sequence ID" value="ADL05244.1"/>
    <property type="molecule type" value="Genomic_DNA"/>
</dbReference>
<dbReference type="Gene3D" id="1.10.10.10">
    <property type="entry name" value="Winged helix-like DNA-binding domain superfamily/Winged helix DNA-binding domain"/>
    <property type="match status" value="1"/>
</dbReference>
<keyword evidence="3" id="KW-0804">Transcription</keyword>
<dbReference type="InterPro" id="IPR036390">
    <property type="entry name" value="WH_DNA-bd_sf"/>
</dbReference>
<dbReference type="SMART" id="SM00418">
    <property type="entry name" value="HTH_ARSR"/>
    <property type="match status" value="1"/>
</dbReference>
<dbReference type="AlphaFoldDB" id="D9R5R1"/>
<evidence type="ECO:0000313" key="6">
    <source>
        <dbReference type="Proteomes" id="UP000001662"/>
    </source>
</evidence>
<evidence type="ECO:0000256" key="2">
    <source>
        <dbReference type="ARBA" id="ARBA00023125"/>
    </source>
</evidence>
<dbReference type="HOGENOM" id="CLU_097806_3_5_9"/>
<gene>
    <name evidence="5" type="ordered locus">Closa_2685</name>
</gene>
<keyword evidence="2" id="KW-0238">DNA-binding</keyword>
<dbReference type="RefSeq" id="WP_013273328.1">
    <property type="nucleotide sequence ID" value="NC_014376.1"/>
</dbReference>
<accession>D9R5R1</accession>
<dbReference type="STRING" id="610130.Closa_2685"/>
<sequence length="107" mass="12136">MDKYNEHVGLFKALSDVNRIMIVDMLSCGELCACKILEKFNITQPTLSHHMKILCDCGLTNARKEGKWMYYSLNDHVVQDFKKFLCSITSSKEDCICKGGNCCCGKE</sequence>
<dbReference type="GO" id="GO:0003700">
    <property type="term" value="F:DNA-binding transcription factor activity"/>
    <property type="evidence" value="ECO:0007669"/>
    <property type="project" value="InterPro"/>
</dbReference>
<evidence type="ECO:0000313" key="5">
    <source>
        <dbReference type="EMBL" id="ADL05244.1"/>
    </source>
</evidence>
<name>D9R5R1_LACSW</name>
<dbReference type="InterPro" id="IPR001845">
    <property type="entry name" value="HTH_ArsR_DNA-bd_dom"/>
</dbReference>
<dbReference type="PaxDb" id="610130-Closa_2685"/>
<dbReference type="PANTHER" id="PTHR33154:SF18">
    <property type="entry name" value="ARSENICAL RESISTANCE OPERON REPRESSOR"/>
    <property type="match status" value="1"/>
</dbReference>
<keyword evidence="6" id="KW-1185">Reference proteome</keyword>
<dbReference type="InterPro" id="IPR051081">
    <property type="entry name" value="HTH_MetalResp_TranReg"/>
</dbReference>
<feature type="domain" description="HTH arsR-type" evidence="4">
    <location>
        <begin position="1"/>
        <end position="92"/>
    </location>
</feature>